<gene>
    <name evidence="1" type="ORF">RGQ29_026732</name>
</gene>
<comment type="caution">
    <text evidence="1">The sequence shown here is derived from an EMBL/GenBank/DDBJ whole genome shotgun (WGS) entry which is preliminary data.</text>
</comment>
<keyword evidence="2" id="KW-1185">Reference proteome</keyword>
<name>A0AAN7EMN0_QUERU</name>
<organism evidence="1 2">
    <name type="scientific">Quercus rubra</name>
    <name type="common">Northern red oak</name>
    <name type="synonym">Quercus borealis</name>
    <dbReference type="NCBI Taxonomy" id="3512"/>
    <lineage>
        <taxon>Eukaryota</taxon>
        <taxon>Viridiplantae</taxon>
        <taxon>Streptophyta</taxon>
        <taxon>Embryophyta</taxon>
        <taxon>Tracheophyta</taxon>
        <taxon>Spermatophyta</taxon>
        <taxon>Magnoliopsida</taxon>
        <taxon>eudicotyledons</taxon>
        <taxon>Gunneridae</taxon>
        <taxon>Pentapetalae</taxon>
        <taxon>rosids</taxon>
        <taxon>fabids</taxon>
        <taxon>Fagales</taxon>
        <taxon>Fagaceae</taxon>
        <taxon>Quercus</taxon>
    </lineage>
</organism>
<dbReference type="Proteomes" id="UP001324115">
    <property type="component" value="Unassembled WGS sequence"/>
</dbReference>
<reference evidence="1 2" key="1">
    <citation type="journal article" date="2023" name="G3 (Bethesda)">
        <title>A haplotype-resolved chromosome-scale genome for Quercus rubra L. provides insights into the genetics of adaptive traits for red oak species.</title>
        <authorList>
            <person name="Kapoor B."/>
            <person name="Jenkins J."/>
            <person name="Schmutz J."/>
            <person name="Zhebentyayeva T."/>
            <person name="Kuelheim C."/>
            <person name="Coggeshall M."/>
            <person name="Heim C."/>
            <person name="Lasky J.R."/>
            <person name="Leites L."/>
            <person name="Islam-Faridi N."/>
            <person name="Romero-Severson J."/>
            <person name="DeLeo V.L."/>
            <person name="Lucas S.M."/>
            <person name="Lazic D."/>
            <person name="Gailing O."/>
            <person name="Carlson J."/>
            <person name="Staton M."/>
        </authorList>
    </citation>
    <scope>NUCLEOTIDE SEQUENCE [LARGE SCALE GENOMIC DNA]</scope>
    <source>
        <strain evidence="1">Pseudo-F2</strain>
    </source>
</reference>
<evidence type="ECO:0000313" key="2">
    <source>
        <dbReference type="Proteomes" id="UP001324115"/>
    </source>
</evidence>
<protein>
    <submittedName>
        <fullName evidence="1">Uncharacterized protein</fullName>
    </submittedName>
</protein>
<accession>A0AAN7EMN0</accession>
<proteinExistence type="predicted"/>
<sequence length="117" mass="13560">MAFKLLTHPGMLPNSLLCERSKIWREVRAQSCSGMGPWKLFERRLRIIKLECLCPIHEGMIPKNLFSLISIISKSVQFFKKCSNFPEILLLLRCKDLRTQMFNGCWNATSEIIVSKT</sequence>
<evidence type="ECO:0000313" key="1">
    <source>
        <dbReference type="EMBL" id="KAK4575893.1"/>
    </source>
</evidence>
<dbReference type="AlphaFoldDB" id="A0AAN7EMN0"/>
<dbReference type="EMBL" id="JAXUIC010000008">
    <property type="protein sequence ID" value="KAK4575893.1"/>
    <property type="molecule type" value="Genomic_DNA"/>
</dbReference>